<organism evidence="20 21">
    <name type="scientific">Anisodus tanguticus</name>
    <dbReference type="NCBI Taxonomy" id="243964"/>
    <lineage>
        <taxon>Eukaryota</taxon>
        <taxon>Viridiplantae</taxon>
        <taxon>Streptophyta</taxon>
        <taxon>Embryophyta</taxon>
        <taxon>Tracheophyta</taxon>
        <taxon>Spermatophyta</taxon>
        <taxon>Magnoliopsida</taxon>
        <taxon>eudicotyledons</taxon>
        <taxon>Gunneridae</taxon>
        <taxon>Pentapetalae</taxon>
        <taxon>asterids</taxon>
        <taxon>lamiids</taxon>
        <taxon>Solanales</taxon>
        <taxon>Solanaceae</taxon>
        <taxon>Solanoideae</taxon>
        <taxon>Hyoscyameae</taxon>
        <taxon>Anisodus</taxon>
    </lineage>
</organism>
<dbReference type="GO" id="GO:0006303">
    <property type="term" value="P:double-strand break repair via nonhomologous end joining"/>
    <property type="evidence" value="ECO:0007669"/>
    <property type="project" value="TreeGrafter"/>
</dbReference>
<dbReference type="FunFam" id="1.10.150.110:FF:000006">
    <property type="entry name" value="DNA polymerase"/>
    <property type="match status" value="1"/>
</dbReference>
<dbReference type="CDD" id="cd00141">
    <property type="entry name" value="NT_POLXc"/>
    <property type="match status" value="1"/>
</dbReference>
<name>A0AAE1VWG2_9SOLA</name>
<dbReference type="SUPFAM" id="SSF52113">
    <property type="entry name" value="BRCT domain"/>
    <property type="match status" value="1"/>
</dbReference>
<dbReference type="Gene3D" id="3.30.210.10">
    <property type="entry name" value="DNA polymerase, thumb domain"/>
    <property type="match status" value="1"/>
</dbReference>
<keyword evidence="13" id="KW-0464">Manganese</keyword>
<comment type="cofactor">
    <cofactor evidence="1">
        <name>Mn(2+)</name>
        <dbReference type="ChEBI" id="CHEBI:29035"/>
    </cofactor>
</comment>
<dbReference type="EC" id="2.7.7.7" evidence="17"/>
<comment type="caution">
    <text evidence="20">The sequence shown here is derived from an EMBL/GenBank/DDBJ whole genome shotgun (WGS) entry which is preliminary data.</text>
</comment>
<dbReference type="Gene3D" id="1.10.150.110">
    <property type="entry name" value="DNA polymerase beta, N-terminal domain-like"/>
    <property type="match status" value="1"/>
</dbReference>
<keyword evidence="7" id="KW-0235">DNA replication</keyword>
<dbReference type="InterPro" id="IPR043519">
    <property type="entry name" value="NT_sf"/>
</dbReference>
<dbReference type="PRINTS" id="PR00870">
    <property type="entry name" value="DNAPOLXBETA"/>
</dbReference>
<dbReference type="GO" id="GO:0006260">
    <property type="term" value="P:DNA replication"/>
    <property type="evidence" value="ECO:0007669"/>
    <property type="project" value="UniProtKB-KW"/>
</dbReference>
<dbReference type="FunFam" id="3.40.50.10190:FF:000031">
    <property type="entry name" value="DNA polymerase"/>
    <property type="match status" value="1"/>
</dbReference>
<evidence type="ECO:0000256" key="10">
    <source>
        <dbReference type="ARBA" id="ARBA00022932"/>
    </source>
</evidence>
<evidence type="ECO:0000256" key="14">
    <source>
        <dbReference type="ARBA" id="ARBA00023239"/>
    </source>
</evidence>
<dbReference type="InterPro" id="IPR002008">
    <property type="entry name" value="DNA_pol_X_beta-like"/>
</dbReference>
<dbReference type="PROSITE" id="PS00522">
    <property type="entry name" value="DNA_POLYMERASE_X"/>
    <property type="match status" value="1"/>
</dbReference>
<dbReference type="PRINTS" id="PR00869">
    <property type="entry name" value="DNAPOLX"/>
</dbReference>
<keyword evidence="12 17" id="KW-0234">DNA repair</keyword>
<feature type="compositionally biased region" description="Basic and acidic residues" evidence="18">
    <location>
        <begin position="137"/>
        <end position="157"/>
    </location>
</feature>
<keyword evidence="14" id="KW-0456">Lyase</keyword>
<comment type="subcellular location">
    <subcellularLocation>
        <location evidence="2 17">Nucleus</location>
    </subcellularLocation>
</comment>
<dbReference type="Pfam" id="PF00533">
    <property type="entry name" value="BRCT"/>
    <property type="match status" value="1"/>
</dbReference>
<dbReference type="GO" id="GO:0003887">
    <property type="term" value="F:DNA-directed DNA polymerase activity"/>
    <property type="evidence" value="ECO:0007669"/>
    <property type="project" value="UniProtKB-UniRule"/>
</dbReference>
<dbReference type="SUPFAM" id="SSF81585">
    <property type="entry name" value="PsbU/PolX domain-like"/>
    <property type="match status" value="1"/>
</dbReference>
<dbReference type="SUPFAM" id="SSF47802">
    <property type="entry name" value="DNA polymerase beta, N-terminal domain-like"/>
    <property type="match status" value="1"/>
</dbReference>
<dbReference type="SUPFAM" id="SSF81301">
    <property type="entry name" value="Nucleotidyltransferase"/>
    <property type="match status" value="1"/>
</dbReference>
<evidence type="ECO:0000256" key="3">
    <source>
        <dbReference type="ARBA" id="ARBA00008323"/>
    </source>
</evidence>
<comment type="catalytic activity">
    <reaction evidence="16 17">
        <text>DNA(n) + a 2'-deoxyribonucleoside 5'-triphosphate = DNA(n+1) + diphosphate</text>
        <dbReference type="Rhea" id="RHEA:22508"/>
        <dbReference type="Rhea" id="RHEA-COMP:17339"/>
        <dbReference type="Rhea" id="RHEA-COMP:17340"/>
        <dbReference type="ChEBI" id="CHEBI:33019"/>
        <dbReference type="ChEBI" id="CHEBI:61560"/>
        <dbReference type="ChEBI" id="CHEBI:173112"/>
        <dbReference type="EC" id="2.7.7.7"/>
    </reaction>
</comment>
<dbReference type="Pfam" id="PF14716">
    <property type="entry name" value="HHH_8"/>
    <property type="match status" value="1"/>
</dbReference>
<dbReference type="InterPro" id="IPR029398">
    <property type="entry name" value="PolB_thumb"/>
</dbReference>
<keyword evidence="5 17" id="KW-0808">Transferase</keyword>
<feature type="compositionally biased region" description="Low complexity" evidence="18">
    <location>
        <begin position="166"/>
        <end position="176"/>
    </location>
</feature>
<evidence type="ECO:0000256" key="4">
    <source>
        <dbReference type="ARBA" id="ARBA00022634"/>
    </source>
</evidence>
<dbReference type="Pfam" id="PF14792">
    <property type="entry name" value="DNA_pol_B_palm"/>
    <property type="match status" value="1"/>
</dbReference>
<dbReference type="Gene3D" id="3.40.50.10190">
    <property type="entry name" value="BRCT domain"/>
    <property type="match status" value="1"/>
</dbReference>
<evidence type="ECO:0000256" key="17">
    <source>
        <dbReference type="RuleBase" id="RU366014"/>
    </source>
</evidence>
<keyword evidence="10 17" id="KW-0239">DNA-directed DNA polymerase</keyword>
<dbReference type="FunFam" id="1.10.150.20:FF:000010">
    <property type="entry name" value="DNA polymerase lambda"/>
    <property type="match status" value="1"/>
</dbReference>
<evidence type="ECO:0000256" key="11">
    <source>
        <dbReference type="ARBA" id="ARBA00023125"/>
    </source>
</evidence>
<evidence type="ECO:0000313" key="21">
    <source>
        <dbReference type="Proteomes" id="UP001291623"/>
    </source>
</evidence>
<protein>
    <recommendedName>
        <fullName evidence="17">DNA polymerase</fullName>
        <ecNumber evidence="17">2.7.7.7</ecNumber>
    </recommendedName>
</protein>
<dbReference type="InterPro" id="IPR028207">
    <property type="entry name" value="DNA_pol_B_palm_palm"/>
</dbReference>
<keyword evidence="11" id="KW-0238">DNA-binding</keyword>
<comment type="function">
    <text evidence="17">DNA polymerase that functions in several pathways of DNA repair. Involved in base excision repair (BER) responsible for repair of lesions that give rise to abasic (AP) sites in DNA. Also contributes to DNA double-strand break repair by non-homologous end joining and homologous recombination. Has both template-dependent and template-independent (terminal transferase) DNA polymerase activities. Has also a 5'-deoxyribose-5-phosphate lyase (dRP lyase) activity.</text>
</comment>
<dbReference type="EMBL" id="JAVYJV010000002">
    <property type="protein sequence ID" value="KAK4376809.1"/>
    <property type="molecule type" value="Genomic_DNA"/>
</dbReference>
<keyword evidence="21" id="KW-1185">Reference proteome</keyword>
<dbReference type="Pfam" id="PF10391">
    <property type="entry name" value="DNA_pol_lambd_f"/>
    <property type="match status" value="1"/>
</dbReference>
<dbReference type="PANTHER" id="PTHR11276">
    <property type="entry name" value="DNA POLYMERASE TYPE-X FAMILY MEMBER"/>
    <property type="match status" value="1"/>
</dbReference>
<proteinExistence type="inferred from homology"/>
<evidence type="ECO:0000256" key="12">
    <source>
        <dbReference type="ARBA" id="ARBA00023204"/>
    </source>
</evidence>
<evidence type="ECO:0000256" key="18">
    <source>
        <dbReference type="SAM" id="MobiDB-lite"/>
    </source>
</evidence>
<keyword evidence="9 17" id="KW-0227">DNA damage</keyword>
<dbReference type="Proteomes" id="UP001291623">
    <property type="component" value="Unassembled WGS sequence"/>
</dbReference>
<dbReference type="SMART" id="SM00292">
    <property type="entry name" value="BRCT"/>
    <property type="match status" value="1"/>
</dbReference>
<evidence type="ECO:0000256" key="7">
    <source>
        <dbReference type="ARBA" id="ARBA00022705"/>
    </source>
</evidence>
<dbReference type="PANTHER" id="PTHR11276:SF41">
    <property type="entry name" value="DNA POLYMERASE LAMBDA"/>
    <property type="match status" value="1"/>
</dbReference>
<evidence type="ECO:0000256" key="9">
    <source>
        <dbReference type="ARBA" id="ARBA00022763"/>
    </source>
</evidence>
<dbReference type="InterPro" id="IPR002054">
    <property type="entry name" value="DNA-dir_DNA_pol_X"/>
</dbReference>
<reference evidence="20" key="1">
    <citation type="submission" date="2023-12" db="EMBL/GenBank/DDBJ databases">
        <title>Genome assembly of Anisodus tanguticus.</title>
        <authorList>
            <person name="Wang Y.-J."/>
        </authorList>
    </citation>
    <scope>NUCLEOTIDE SEQUENCE</scope>
    <source>
        <strain evidence="20">KB-2021</strain>
        <tissue evidence="20">Leaf</tissue>
    </source>
</reference>
<dbReference type="GO" id="GO:0005634">
    <property type="term" value="C:nucleus"/>
    <property type="evidence" value="ECO:0007669"/>
    <property type="project" value="UniProtKB-SubCell"/>
</dbReference>
<keyword evidence="8" id="KW-0479">Metal-binding</keyword>
<evidence type="ECO:0000256" key="8">
    <source>
        <dbReference type="ARBA" id="ARBA00022723"/>
    </source>
</evidence>
<evidence type="ECO:0000256" key="6">
    <source>
        <dbReference type="ARBA" id="ARBA00022695"/>
    </source>
</evidence>
<keyword evidence="15 17" id="KW-0539">Nucleus</keyword>
<evidence type="ECO:0000256" key="2">
    <source>
        <dbReference type="ARBA" id="ARBA00004123"/>
    </source>
</evidence>
<dbReference type="GO" id="GO:0016829">
    <property type="term" value="F:lyase activity"/>
    <property type="evidence" value="ECO:0007669"/>
    <property type="project" value="UniProtKB-KW"/>
</dbReference>
<evidence type="ECO:0000256" key="15">
    <source>
        <dbReference type="ARBA" id="ARBA00023242"/>
    </source>
</evidence>
<evidence type="ECO:0000313" key="20">
    <source>
        <dbReference type="EMBL" id="KAK4376809.1"/>
    </source>
</evidence>
<dbReference type="SMART" id="SM00483">
    <property type="entry name" value="POLXc"/>
    <property type="match status" value="1"/>
</dbReference>
<keyword evidence="6 17" id="KW-0548">Nucleotidyltransferase</keyword>
<dbReference type="InterPro" id="IPR027421">
    <property type="entry name" value="DNA_pol_lamdba_lyase_dom_sf"/>
</dbReference>
<dbReference type="InterPro" id="IPR036420">
    <property type="entry name" value="BRCT_dom_sf"/>
</dbReference>
<dbReference type="AlphaFoldDB" id="A0AAE1VWG2"/>
<dbReference type="InterPro" id="IPR037160">
    <property type="entry name" value="DNA_Pol_thumb_sf"/>
</dbReference>
<sequence>MAPKKDKSPPSDPHGIFSGMVVFLIETGVQSRRLQIWKQKLVQMGAKLEDRFSKNVTHVFAMDANSLLQKLDKERFTRSKAKLLAYQWLEDSLIEGEKASEDLYVLSLQSGGDSLSPKADTDGNSNNSGVTLKKSRSSAEDAKNSSPRHVNDTKDLAVDDSQDTKSASSLASRSSSPEVTSPEAIDSHNKPIRTSESSSLYKPPDLNRNITQIFGKLINIYRGDDRRSFSYYKAIPVIEKLPFKIESVDQVKHLPSIGKSMQDHIQEIVTTGKLSKLEHFEKDEKVKTISLFGEVWGIGPATALKLYEKGHRTLDDLKNEESLTHSQRLGLRYFDDIQTRIPRHEVEEMEHMLQKAGEEILPGVIVVCGGSYRRGKASCGDMDIVITHPDGKSSAAFLPALRGISFEQKPESSSCFFLNYFILNLPEIGLEFFQCLVALFCLFGFQIVSVRLGKKFSICSLIFGLQIPNGTDSGVDTYFGLCTYPGRELRHRIDFKVYPRDIYAFGLIAWTGNDVLNRRLRLLAESKGFHLDDTGLFPATHGSGGKRTKGSASLKFDTEKEVFEFLGFPALEPNERNL</sequence>
<dbReference type="FunFam" id="3.30.210.10:FF:000006">
    <property type="entry name" value="DNA polymerase"/>
    <property type="match status" value="1"/>
</dbReference>
<dbReference type="GO" id="GO:0003677">
    <property type="term" value="F:DNA binding"/>
    <property type="evidence" value="ECO:0007669"/>
    <property type="project" value="UniProtKB-UniRule"/>
</dbReference>
<dbReference type="PROSITE" id="PS50172">
    <property type="entry name" value="BRCT"/>
    <property type="match status" value="1"/>
</dbReference>
<evidence type="ECO:0000256" key="16">
    <source>
        <dbReference type="ARBA" id="ARBA00049244"/>
    </source>
</evidence>
<dbReference type="InterPro" id="IPR022312">
    <property type="entry name" value="DNA_pol_X"/>
</dbReference>
<dbReference type="Gene3D" id="1.10.150.20">
    <property type="entry name" value="5' to 3' exonuclease, C-terminal subdomain"/>
    <property type="match status" value="1"/>
</dbReference>
<dbReference type="InterPro" id="IPR019843">
    <property type="entry name" value="DNA_pol-X_BS"/>
</dbReference>
<evidence type="ECO:0000259" key="19">
    <source>
        <dbReference type="PROSITE" id="PS50172"/>
    </source>
</evidence>
<dbReference type="InterPro" id="IPR001357">
    <property type="entry name" value="BRCT_dom"/>
</dbReference>
<dbReference type="InterPro" id="IPR010996">
    <property type="entry name" value="HHH_MUS81"/>
</dbReference>
<dbReference type="CDD" id="cd00027">
    <property type="entry name" value="BRCT"/>
    <property type="match status" value="1"/>
</dbReference>
<accession>A0AAE1VWG2</accession>
<feature type="domain" description="BRCT" evidence="19">
    <location>
        <begin position="12"/>
        <end position="106"/>
    </location>
</feature>
<dbReference type="InterPro" id="IPR018944">
    <property type="entry name" value="DNA_pol_lambd_fingers_domain"/>
</dbReference>
<evidence type="ECO:0000256" key="1">
    <source>
        <dbReference type="ARBA" id="ARBA00001936"/>
    </source>
</evidence>
<dbReference type="Pfam" id="PF14791">
    <property type="entry name" value="DNA_pol_B_thumb"/>
    <property type="match status" value="1"/>
</dbReference>
<keyword evidence="4" id="KW-0237">DNA synthesis</keyword>
<comment type="similarity">
    <text evidence="3 17">Belongs to the DNA polymerase type-X family.</text>
</comment>
<dbReference type="Gene3D" id="3.30.460.10">
    <property type="entry name" value="Beta Polymerase, domain 2"/>
    <property type="match status" value="1"/>
</dbReference>
<gene>
    <name evidence="20" type="ORF">RND71_003105</name>
</gene>
<evidence type="ECO:0000256" key="13">
    <source>
        <dbReference type="ARBA" id="ARBA00023211"/>
    </source>
</evidence>
<feature type="region of interest" description="Disordered" evidence="18">
    <location>
        <begin position="114"/>
        <end position="203"/>
    </location>
</feature>
<dbReference type="GO" id="GO:0046872">
    <property type="term" value="F:metal ion binding"/>
    <property type="evidence" value="ECO:0007669"/>
    <property type="project" value="UniProtKB-UniRule"/>
</dbReference>
<evidence type="ECO:0000256" key="5">
    <source>
        <dbReference type="ARBA" id="ARBA00022679"/>
    </source>
</evidence>